<sequence length="223" mass="22760">MTQIVVIAKEPVAGRVKTRLTPPFTPGQAARLAAAALEDTLRAVVAVPVRHRVLALDGLPGAWLPEGFTVIPQRGSGLDERLAAAFSDAFRLHPEPAVLIGMDTPQVSPDLLRAAAVALDGRDAVYGPAADGGFWLLGLRRPDPALLLGVPMSRPDTGAVQLARLRGAGLTVAVMPELDDVDTADDALRIAAGAPGSRFAAALRAVTGAGARPGAAVTGAGAP</sequence>
<comment type="caution">
    <text evidence="1">The sequence shown here is derived from an EMBL/GenBank/DDBJ whole genome shotgun (WGS) entry which is preliminary data.</text>
</comment>
<name>A0A841D0D7_PLAVE</name>
<dbReference type="EMBL" id="JACHJJ010000002">
    <property type="protein sequence ID" value="MBB5961655.1"/>
    <property type="molecule type" value="Genomic_DNA"/>
</dbReference>
<reference evidence="1 2" key="1">
    <citation type="submission" date="2020-08" db="EMBL/GenBank/DDBJ databases">
        <title>Genomic Encyclopedia of Type Strains, Phase III (KMG-III): the genomes of soil and plant-associated and newly described type strains.</title>
        <authorList>
            <person name="Whitman W."/>
        </authorList>
    </citation>
    <scope>NUCLEOTIDE SEQUENCE [LARGE SCALE GENOMIC DNA]</scope>
    <source>
        <strain evidence="1 2">CECT 3303</strain>
    </source>
</reference>
<dbReference type="Proteomes" id="UP000562352">
    <property type="component" value="Unassembled WGS sequence"/>
</dbReference>
<evidence type="ECO:0000313" key="1">
    <source>
        <dbReference type="EMBL" id="MBB5961655.1"/>
    </source>
</evidence>
<accession>A0A841D0D7</accession>
<dbReference type="Pfam" id="PF09837">
    <property type="entry name" value="DUF2064"/>
    <property type="match status" value="1"/>
</dbReference>
<dbReference type="AlphaFoldDB" id="A0A841D0D7"/>
<evidence type="ECO:0008006" key="3">
    <source>
        <dbReference type="Google" id="ProtNLM"/>
    </source>
</evidence>
<dbReference type="PANTHER" id="PTHR36529">
    <property type="entry name" value="SLL1095 PROTEIN"/>
    <property type="match status" value="1"/>
</dbReference>
<protein>
    <recommendedName>
        <fullName evidence="3">Glycosyltransferase</fullName>
    </recommendedName>
</protein>
<keyword evidence="2" id="KW-1185">Reference proteome</keyword>
<dbReference type="PANTHER" id="PTHR36529:SF1">
    <property type="entry name" value="GLYCOSYLTRANSFERASE"/>
    <property type="match status" value="1"/>
</dbReference>
<dbReference type="InterPro" id="IPR029044">
    <property type="entry name" value="Nucleotide-diphossugar_trans"/>
</dbReference>
<dbReference type="InterPro" id="IPR018641">
    <property type="entry name" value="Trfase_1_rSAM/seldom-assoc"/>
</dbReference>
<dbReference type="RefSeq" id="WP_184938681.1">
    <property type="nucleotide sequence ID" value="NZ_BAAAWZ010000001.1"/>
</dbReference>
<dbReference type="Gene3D" id="3.90.550.10">
    <property type="entry name" value="Spore Coat Polysaccharide Biosynthesis Protein SpsA, Chain A"/>
    <property type="match status" value="1"/>
</dbReference>
<proteinExistence type="predicted"/>
<gene>
    <name evidence="1" type="ORF">FHS22_000912</name>
</gene>
<dbReference type="SUPFAM" id="SSF53448">
    <property type="entry name" value="Nucleotide-diphospho-sugar transferases"/>
    <property type="match status" value="1"/>
</dbReference>
<evidence type="ECO:0000313" key="2">
    <source>
        <dbReference type="Proteomes" id="UP000562352"/>
    </source>
</evidence>
<dbReference type="NCBIfam" id="TIGR04282">
    <property type="entry name" value="glyco_like_cofC"/>
    <property type="match status" value="1"/>
</dbReference>
<organism evidence="1 2">
    <name type="scientific">Planomonospora venezuelensis</name>
    <dbReference type="NCBI Taxonomy" id="1999"/>
    <lineage>
        <taxon>Bacteria</taxon>
        <taxon>Bacillati</taxon>
        <taxon>Actinomycetota</taxon>
        <taxon>Actinomycetes</taxon>
        <taxon>Streptosporangiales</taxon>
        <taxon>Streptosporangiaceae</taxon>
        <taxon>Planomonospora</taxon>
    </lineage>
</organism>